<feature type="binding site" evidence="7">
    <location>
        <position position="354"/>
    </location>
    <ligand>
        <name>3',5'-cyclic AMP</name>
        <dbReference type="ChEBI" id="CHEBI:58165"/>
        <label>2</label>
    </ligand>
</feature>
<evidence type="ECO:0000256" key="6">
    <source>
        <dbReference type="ARBA" id="ARBA00023149"/>
    </source>
</evidence>
<comment type="caution">
    <text evidence="9">The sequence shown here is derived from an EMBL/GenBank/DDBJ whole genome shotgun (WGS) entry which is preliminary data.</text>
</comment>
<dbReference type="InterPro" id="IPR000595">
    <property type="entry name" value="cNMP-bd_dom"/>
</dbReference>
<dbReference type="PIRSF" id="PIRSF000548">
    <property type="entry name" value="PK_regulatory"/>
    <property type="match status" value="1"/>
</dbReference>
<dbReference type="OrthoDB" id="417078at2759"/>
<keyword evidence="10" id="KW-1185">Reference proteome</keyword>
<gene>
    <name evidence="9" type="ORF">PECAL_5P09240</name>
</gene>
<dbReference type="InterPro" id="IPR014710">
    <property type="entry name" value="RmlC-like_jellyroll"/>
</dbReference>
<feature type="domain" description="Cyclic nucleotide-binding" evidence="8">
    <location>
        <begin position="275"/>
        <end position="398"/>
    </location>
</feature>
<dbReference type="PROSITE" id="PS50042">
    <property type="entry name" value="CNMP_BINDING_3"/>
    <property type="match status" value="2"/>
</dbReference>
<comment type="similarity">
    <text evidence="1">Belongs to the cAMP-dependent kinase regulatory chain family.</text>
</comment>
<dbReference type="AlphaFoldDB" id="A0A8J2WQH1"/>
<dbReference type="Gene3D" id="2.60.120.10">
    <property type="entry name" value="Jelly Rolls"/>
    <property type="match status" value="2"/>
</dbReference>
<dbReference type="PRINTS" id="PR00103">
    <property type="entry name" value="CAMPKINASE"/>
</dbReference>
<organism evidence="9 10">
    <name type="scientific">Pelagomonas calceolata</name>
    <dbReference type="NCBI Taxonomy" id="35677"/>
    <lineage>
        <taxon>Eukaryota</taxon>
        <taxon>Sar</taxon>
        <taxon>Stramenopiles</taxon>
        <taxon>Ochrophyta</taxon>
        <taxon>Pelagophyceae</taxon>
        <taxon>Pelagomonadales</taxon>
        <taxon>Pelagomonadaceae</taxon>
        <taxon>Pelagomonas</taxon>
    </lineage>
</organism>
<keyword evidence="6 7" id="KW-0114">cAMP</keyword>
<keyword evidence="3 7" id="KW-0116">cAMP-binding</keyword>
<dbReference type="InterPro" id="IPR050503">
    <property type="entry name" value="cAMP-dep_PK_reg_su-like"/>
</dbReference>
<dbReference type="SMART" id="SM00100">
    <property type="entry name" value="cNMP"/>
    <property type="match status" value="2"/>
</dbReference>
<name>A0A8J2WQH1_9STRA</name>
<dbReference type="GO" id="GO:0005829">
    <property type="term" value="C:cytosol"/>
    <property type="evidence" value="ECO:0007669"/>
    <property type="project" value="TreeGrafter"/>
</dbReference>
<evidence type="ECO:0000256" key="5">
    <source>
        <dbReference type="ARBA" id="ARBA00022741"/>
    </source>
</evidence>
<evidence type="ECO:0000256" key="4">
    <source>
        <dbReference type="ARBA" id="ARBA00022737"/>
    </source>
</evidence>
<dbReference type="SUPFAM" id="SSF47391">
    <property type="entry name" value="Dimerization-anchoring domain of cAMP-dependent PK regulatory subunit"/>
    <property type="match status" value="1"/>
</dbReference>
<evidence type="ECO:0000313" key="10">
    <source>
        <dbReference type="Proteomes" id="UP000789595"/>
    </source>
</evidence>
<dbReference type="CDD" id="cd22981">
    <property type="entry name" value="DD_TbAK-like"/>
    <property type="match status" value="1"/>
</dbReference>
<proteinExistence type="inferred from homology"/>
<dbReference type="PROSITE" id="PS00888">
    <property type="entry name" value="CNMP_BINDING_1"/>
    <property type="match status" value="1"/>
</dbReference>
<keyword evidence="4" id="KW-0677">Repeat</keyword>
<dbReference type="EMBL" id="CAKKNE010000005">
    <property type="protein sequence ID" value="CAH0376350.1"/>
    <property type="molecule type" value="Genomic_DNA"/>
</dbReference>
<dbReference type="InterPro" id="IPR018490">
    <property type="entry name" value="cNMP-bd_dom_sf"/>
</dbReference>
<dbReference type="Gene3D" id="1.20.890.10">
    <property type="entry name" value="cAMP-dependent protein kinase regulatory subunit, dimerization-anchoring domain"/>
    <property type="match status" value="1"/>
</dbReference>
<keyword evidence="5 7" id="KW-0547">Nucleotide-binding</keyword>
<dbReference type="GO" id="GO:0004862">
    <property type="term" value="F:cAMP-dependent protein kinase inhibitor activity"/>
    <property type="evidence" value="ECO:0007669"/>
    <property type="project" value="TreeGrafter"/>
</dbReference>
<feature type="binding site" evidence="7">
    <location>
        <position position="231"/>
    </location>
    <ligand>
        <name>3',5'-cyclic AMP</name>
        <dbReference type="ChEBI" id="CHEBI:58165"/>
        <label>1</label>
    </ligand>
</feature>
<dbReference type="PANTHER" id="PTHR11635:SF152">
    <property type="entry name" value="CAMP-DEPENDENT PROTEIN KINASE TYPE I REGULATORY SUBUNIT-RELATED"/>
    <property type="match status" value="1"/>
</dbReference>
<protein>
    <recommendedName>
        <fullName evidence="8">Cyclic nucleotide-binding domain-containing protein</fullName>
    </recommendedName>
</protein>
<evidence type="ECO:0000259" key="8">
    <source>
        <dbReference type="PROSITE" id="PS50042"/>
    </source>
</evidence>
<evidence type="ECO:0000256" key="2">
    <source>
        <dbReference type="ARBA" id="ARBA00022553"/>
    </source>
</evidence>
<feature type="domain" description="Cyclic nucleotide-binding" evidence="8">
    <location>
        <begin position="151"/>
        <end position="272"/>
    </location>
</feature>
<dbReference type="CDD" id="cd00038">
    <property type="entry name" value="CAP_ED"/>
    <property type="match status" value="2"/>
</dbReference>
<evidence type="ECO:0000256" key="7">
    <source>
        <dbReference type="PIRSR" id="PIRSR000548-1"/>
    </source>
</evidence>
<sequence>MTDCNFTAESAAQHQAELNDYLQSKSINQLFIQIVESLLIEKPDNPIGFIVEFLQKKYPDQVCEKTLVGSEVSNRADLLKKPEDSFDEDDLDQEEDSESRVLETSIKLARAKKRKAVCSEVALDDQDEIAEFEKAPDAKLRILQVLQEHFLFRHLEQEQRELVTKAMSKVVLKRGEIAFTQGEDGDHFYVVDKGSVACFERRDGSEHETLVHTYNPGGTFGDLSIMYNTPRAATCRATTESRLYALPRKAFKVIVMKTTIEKRLHIKSLLQNVEIFKELKEHEFSKLADAMQEEAYEEGDVICRQGDVGSSFFIIKQGTATCIQADPHGNQQEVAQLTTGDYFGEIALLASKPRQGTVKATEKNGTLKLLYVERTTFNRILGSIEDILRRNQAAYNKFWAAQI</sequence>
<keyword evidence="2" id="KW-0597">Phosphoprotein</keyword>
<evidence type="ECO:0000256" key="3">
    <source>
        <dbReference type="ARBA" id="ARBA00022566"/>
    </source>
</evidence>
<feature type="binding site" evidence="7">
    <location>
        <position position="345"/>
    </location>
    <ligand>
        <name>3',5'-cyclic AMP</name>
        <dbReference type="ChEBI" id="CHEBI:58165"/>
        <label>2</label>
    </ligand>
</feature>
<dbReference type="GO" id="GO:0005952">
    <property type="term" value="C:cAMP-dependent protein kinase complex"/>
    <property type="evidence" value="ECO:0007669"/>
    <property type="project" value="InterPro"/>
</dbReference>
<evidence type="ECO:0000256" key="1">
    <source>
        <dbReference type="ARBA" id="ARBA00005753"/>
    </source>
</evidence>
<dbReference type="Pfam" id="PF00027">
    <property type="entry name" value="cNMP_binding"/>
    <property type="match status" value="2"/>
</dbReference>
<dbReference type="Proteomes" id="UP000789595">
    <property type="component" value="Unassembled WGS sequence"/>
</dbReference>
<dbReference type="SUPFAM" id="SSF51206">
    <property type="entry name" value="cAMP-binding domain-like"/>
    <property type="match status" value="2"/>
</dbReference>
<dbReference type="GO" id="GO:0034236">
    <property type="term" value="F:protein kinase A catalytic subunit binding"/>
    <property type="evidence" value="ECO:0007669"/>
    <property type="project" value="TreeGrafter"/>
</dbReference>
<dbReference type="GO" id="GO:0030552">
    <property type="term" value="F:cAMP binding"/>
    <property type="evidence" value="ECO:0007669"/>
    <property type="project" value="UniProtKB-KW"/>
</dbReference>
<accession>A0A8J2WQH1</accession>
<dbReference type="PANTHER" id="PTHR11635">
    <property type="entry name" value="CAMP-DEPENDENT PROTEIN KINASE REGULATORY CHAIN"/>
    <property type="match status" value="1"/>
</dbReference>
<dbReference type="InterPro" id="IPR018488">
    <property type="entry name" value="cNMP-bd_CS"/>
</dbReference>
<evidence type="ECO:0000313" key="9">
    <source>
        <dbReference type="EMBL" id="CAH0376350.1"/>
    </source>
</evidence>
<reference evidence="9" key="1">
    <citation type="submission" date="2021-11" db="EMBL/GenBank/DDBJ databases">
        <authorList>
            <consortium name="Genoscope - CEA"/>
            <person name="William W."/>
        </authorList>
    </citation>
    <scope>NUCLEOTIDE SEQUENCE</scope>
</reference>
<dbReference type="InterPro" id="IPR012198">
    <property type="entry name" value="cAMP_dep_PK_reg_su"/>
</dbReference>